<evidence type="ECO:0000313" key="2">
    <source>
        <dbReference type="EMBL" id="ACE03786.1"/>
    </source>
</evidence>
<organism evidence="2">
    <name type="scientific">Chlorobium phaeobacteroides (strain BS1)</name>
    <dbReference type="NCBI Taxonomy" id="331678"/>
    <lineage>
        <taxon>Bacteria</taxon>
        <taxon>Pseudomonadati</taxon>
        <taxon>Chlorobiota</taxon>
        <taxon>Chlorobiia</taxon>
        <taxon>Chlorobiales</taxon>
        <taxon>Chlorobiaceae</taxon>
        <taxon>Chlorobium/Pelodictyon group</taxon>
        <taxon>Chlorobium</taxon>
    </lineage>
</organism>
<gene>
    <name evidence="2" type="ordered locus">Cphamn1_0835</name>
</gene>
<evidence type="ECO:0000256" key="1">
    <source>
        <dbReference type="SAM" id="Phobius"/>
    </source>
</evidence>
<dbReference type="AlphaFoldDB" id="B3EP09"/>
<dbReference type="EMBL" id="CP001101">
    <property type="protein sequence ID" value="ACE03786.1"/>
    <property type="molecule type" value="Genomic_DNA"/>
</dbReference>
<accession>B3EP09</accession>
<name>B3EP09_CHLPB</name>
<dbReference type="eggNOG" id="ENOG5032TZ6">
    <property type="taxonomic scope" value="Bacteria"/>
</dbReference>
<keyword evidence="1" id="KW-0812">Transmembrane</keyword>
<sequence length="158" mass="17957">MTGIYYHHAYCFFMDWHTVLRFIHITSFATWFGTVFASLFVLRALAPHLTGSAGNIADYPDFLQRFIKLETRVADTGFKTVLVSGLLLAVFFHGWSVGLFIKTGLIILQVALTMGYIIKAIQPLSYPCSESEYKKWYTLFTISLSMFALVLGVTFFLL</sequence>
<keyword evidence="1" id="KW-0472">Membrane</keyword>
<feature type="transmembrane region" description="Helical" evidence="1">
    <location>
        <begin position="99"/>
        <end position="118"/>
    </location>
</feature>
<keyword evidence="1" id="KW-1133">Transmembrane helix</keyword>
<dbReference type="HOGENOM" id="CLU_1871708_0_0_10"/>
<dbReference type="STRING" id="331678.Cphamn1_0835"/>
<reference evidence="2" key="1">
    <citation type="submission" date="2008-06" db="EMBL/GenBank/DDBJ databases">
        <title>Complete sequence of Chlorobium phaeobacteroides BS1.</title>
        <authorList>
            <consortium name="US DOE Joint Genome Institute"/>
            <person name="Lucas S."/>
            <person name="Copeland A."/>
            <person name="Lapidus A."/>
            <person name="Glavina del Rio T."/>
            <person name="Dalin E."/>
            <person name="Tice H."/>
            <person name="Bruce D."/>
            <person name="Goodwin L."/>
            <person name="Pitluck S."/>
            <person name="Schmutz J."/>
            <person name="Larimer F."/>
            <person name="Land M."/>
            <person name="Hauser L."/>
            <person name="Kyrpides N."/>
            <person name="Ovchinnikova G."/>
            <person name="Li T."/>
            <person name="Liu Z."/>
            <person name="Zhao F."/>
            <person name="Overmann J."/>
            <person name="Bryant D.A."/>
            <person name="Richardson P."/>
        </authorList>
    </citation>
    <scope>NUCLEOTIDE SEQUENCE [LARGE SCALE GENOMIC DNA]</scope>
    <source>
        <strain evidence="2">BS1</strain>
    </source>
</reference>
<feature type="transmembrane region" description="Helical" evidence="1">
    <location>
        <begin position="73"/>
        <end position="93"/>
    </location>
</feature>
<feature type="transmembrane region" description="Helical" evidence="1">
    <location>
        <begin position="139"/>
        <end position="157"/>
    </location>
</feature>
<proteinExistence type="predicted"/>
<evidence type="ECO:0008006" key="3">
    <source>
        <dbReference type="Google" id="ProtNLM"/>
    </source>
</evidence>
<feature type="transmembrane region" description="Helical" evidence="1">
    <location>
        <begin position="22"/>
        <end position="42"/>
    </location>
</feature>
<dbReference type="KEGG" id="cpb:Cphamn1_0835"/>
<protein>
    <recommendedName>
        <fullName evidence="3">Copper resistance protein D domain-containing protein</fullName>
    </recommendedName>
</protein>